<keyword evidence="3 8" id="KW-0813">Transport</keyword>
<evidence type="ECO:0000256" key="6">
    <source>
        <dbReference type="ARBA" id="ARBA00022989"/>
    </source>
</evidence>
<keyword evidence="4" id="KW-1003">Cell membrane</keyword>
<dbReference type="InterPro" id="IPR034294">
    <property type="entry name" value="Aquaporin_transptr"/>
</dbReference>
<feature type="transmembrane region" description="Helical" evidence="10">
    <location>
        <begin position="200"/>
        <end position="221"/>
    </location>
</feature>
<dbReference type="eggNOG" id="COG0580">
    <property type="taxonomic scope" value="Bacteria"/>
</dbReference>
<evidence type="ECO:0000256" key="9">
    <source>
        <dbReference type="SAM" id="MobiDB-lite"/>
    </source>
</evidence>
<feature type="transmembrane region" description="Helical" evidence="10">
    <location>
        <begin position="170"/>
        <end position="193"/>
    </location>
</feature>
<dbReference type="GO" id="GO:0015250">
    <property type="term" value="F:water channel activity"/>
    <property type="evidence" value="ECO:0007669"/>
    <property type="project" value="TreeGrafter"/>
</dbReference>
<feature type="transmembrane region" description="Helical" evidence="10">
    <location>
        <begin position="105"/>
        <end position="127"/>
    </location>
</feature>
<dbReference type="Gene3D" id="1.20.1080.10">
    <property type="entry name" value="Glycerol uptake facilitator protein"/>
    <property type="match status" value="1"/>
</dbReference>
<dbReference type="PROSITE" id="PS00221">
    <property type="entry name" value="MIP"/>
    <property type="match status" value="1"/>
</dbReference>
<comment type="similarity">
    <text evidence="2 8">Belongs to the MIP/aquaporin (TC 1.A.8) family.</text>
</comment>
<dbReference type="KEGG" id="iva:Isova_0770"/>
<evidence type="ECO:0000256" key="5">
    <source>
        <dbReference type="ARBA" id="ARBA00022692"/>
    </source>
</evidence>
<protein>
    <submittedName>
        <fullName evidence="11">Major intrinsic protein</fullName>
    </submittedName>
</protein>
<dbReference type="PRINTS" id="PR00783">
    <property type="entry name" value="MINTRINSICP"/>
</dbReference>
<evidence type="ECO:0000256" key="10">
    <source>
        <dbReference type="SAM" id="Phobius"/>
    </source>
</evidence>
<keyword evidence="5 8" id="KW-0812">Transmembrane</keyword>
<dbReference type="AlphaFoldDB" id="F6FWY4"/>
<feature type="transmembrane region" description="Helical" evidence="10">
    <location>
        <begin position="32"/>
        <end position="52"/>
    </location>
</feature>
<proteinExistence type="inferred from homology"/>
<dbReference type="HOGENOM" id="CLU_020019_3_2_11"/>
<keyword evidence="6 10" id="KW-1133">Transmembrane helix</keyword>
<dbReference type="InterPro" id="IPR023271">
    <property type="entry name" value="Aquaporin-like"/>
</dbReference>
<reference evidence="11 12" key="1">
    <citation type="submission" date="2011-05" db="EMBL/GenBank/DDBJ databases">
        <title>Complete sequence of Isoptericola variabilis 225.</title>
        <authorList>
            <consortium name="US DOE Joint Genome Institute"/>
            <person name="Lucas S."/>
            <person name="Han J."/>
            <person name="Lapidus A."/>
            <person name="Cheng J.-F."/>
            <person name="Goodwin L."/>
            <person name="Pitluck S."/>
            <person name="Peters L."/>
            <person name="Mikhailova N."/>
            <person name="Zeytun A."/>
            <person name="Han C."/>
            <person name="Tapia R."/>
            <person name="Land M."/>
            <person name="Hauser L."/>
            <person name="Kyrpides N."/>
            <person name="Ivanova N."/>
            <person name="Pagani I."/>
            <person name="Siebers A."/>
            <person name="Allgaier M."/>
            <person name="Thelen M."/>
            <person name="Hugenholtz P."/>
            <person name="Gladden J."/>
            <person name="Woyke T."/>
        </authorList>
    </citation>
    <scope>NUCLEOTIDE SEQUENCE [LARGE SCALE GENOMIC DNA]</scope>
    <source>
        <strain evidence="12">225</strain>
    </source>
</reference>
<dbReference type="Proteomes" id="UP000009236">
    <property type="component" value="Chromosome"/>
</dbReference>
<organism evidence="12">
    <name type="scientific">Isoptericola variabilis (strain 225)</name>
    <dbReference type="NCBI Taxonomy" id="743718"/>
    <lineage>
        <taxon>Bacteria</taxon>
        <taxon>Bacillati</taxon>
        <taxon>Actinomycetota</taxon>
        <taxon>Actinomycetes</taxon>
        <taxon>Micrococcales</taxon>
        <taxon>Promicromonosporaceae</taxon>
        <taxon>Isoptericola</taxon>
    </lineage>
</organism>
<comment type="subcellular location">
    <subcellularLocation>
        <location evidence="1">Cell membrane</location>
        <topology evidence="1">Multi-pass membrane protein</topology>
    </subcellularLocation>
</comment>
<dbReference type="InterPro" id="IPR022357">
    <property type="entry name" value="MIP_CS"/>
</dbReference>
<evidence type="ECO:0000256" key="4">
    <source>
        <dbReference type="ARBA" id="ARBA00022475"/>
    </source>
</evidence>
<evidence type="ECO:0000313" key="11">
    <source>
        <dbReference type="EMBL" id="AEG43556.1"/>
    </source>
</evidence>
<dbReference type="PANTHER" id="PTHR19139:SF199">
    <property type="entry name" value="MIP17260P"/>
    <property type="match status" value="1"/>
</dbReference>
<feature type="transmembrane region" description="Helical" evidence="10">
    <location>
        <begin position="241"/>
        <end position="264"/>
    </location>
</feature>
<keyword evidence="12" id="KW-1185">Reference proteome</keyword>
<dbReference type="PANTHER" id="PTHR19139">
    <property type="entry name" value="AQUAPORIN TRANSPORTER"/>
    <property type="match status" value="1"/>
</dbReference>
<feature type="compositionally biased region" description="Acidic residues" evidence="9">
    <location>
        <begin position="276"/>
        <end position="294"/>
    </location>
</feature>
<dbReference type="Pfam" id="PF00230">
    <property type="entry name" value="MIP"/>
    <property type="match status" value="1"/>
</dbReference>
<evidence type="ECO:0000256" key="1">
    <source>
        <dbReference type="ARBA" id="ARBA00004651"/>
    </source>
</evidence>
<gene>
    <name evidence="11" type="ordered locus">Isova_0770</name>
</gene>
<dbReference type="RefSeq" id="WP_013837948.1">
    <property type="nucleotide sequence ID" value="NC_015588.1"/>
</dbReference>
<dbReference type="InterPro" id="IPR000425">
    <property type="entry name" value="MIP"/>
</dbReference>
<dbReference type="GO" id="GO:0005886">
    <property type="term" value="C:plasma membrane"/>
    <property type="evidence" value="ECO:0007669"/>
    <property type="project" value="UniProtKB-SubCell"/>
</dbReference>
<dbReference type="EMBL" id="CP002810">
    <property type="protein sequence ID" value="AEG43556.1"/>
    <property type="molecule type" value="Genomic_DNA"/>
</dbReference>
<dbReference type="STRING" id="743718.Isova_0770"/>
<accession>F6FWY4</accession>
<evidence type="ECO:0000256" key="2">
    <source>
        <dbReference type="ARBA" id="ARBA00006175"/>
    </source>
</evidence>
<evidence type="ECO:0000256" key="7">
    <source>
        <dbReference type="ARBA" id="ARBA00023136"/>
    </source>
</evidence>
<feature type="region of interest" description="Disordered" evidence="9">
    <location>
        <begin position="275"/>
        <end position="333"/>
    </location>
</feature>
<evidence type="ECO:0000256" key="3">
    <source>
        <dbReference type="ARBA" id="ARBA00022448"/>
    </source>
</evidence>
<keyword evidence="7 10" id="KW-0472">Membrane</keyword>
<evidence type="ECO:0000313" key="12">
    <source>
        <dbReference type="Proteomes" id="UP000009236"/>
    </source>
</evidence>
<sequence>MSQDTAAQSGTSVAVVEETTTTAPVYGLFTRLAAETFGTFALVLAIVSTWAFNALNNGSIVTVALAAGITLLAVTAALGHVSGAHVNPAVTLGLVLSGRAPWSDLLPYWLAQLVGAALAAVVLWSVIPSGYPALIGAADKAAVMQATANGYGDHSPLAVMATRVGAEGSFTVWSALLVEILLTAVLVGVVLGTTSRRSRVTYPAVAIGLTLTALHLVSWPMTNTSVNPARSFASAIFAGGWTWGQLWLFVVAPLVGAALAALFYRAFSPLPALPGEESEESDLAAGDEDVEETDVVVVSEERDAASDATVADGTADETARREPGDDQPGTPRA</sequence>
<evidence type="ECO:0000256" key="8">
    <source>
        <dbReference type="RuleBase" id="RU000477"/>
    </source>
</evidence>
<dbReference type="SUPFAM" id="SSF81338">
    <property type="entry name" value="Aquaporin-like"/>
    <property type="match status" value="1"/>
</dbReference>
<name>F6FWY4_ISOV2</name>
<feature type="transmembrane region" description="Helical" evidence="10">
    <location>
        <begin position="58"/>
        <end position="84"/>
    </location>
</feature>